<dbReference type="EMBL" id="MF893340">
    <property type="protein sequence ID" value="ATN92798.1"/>
    <property type="molecule type" value="Genomic_DNA"/>
</dbReference>
<evidence type="ECO:0000313" key="1">
    <source>
        <dbReference type="EMBL" id="ATN92798.1"/>
    </source>
</evidence>
<evidence type="ECO:0000313" key="2">
    <source>
        <dbReference type="Proteomes" id="UP000244827"/>
    </source>
</evidence>
<accession>A0A2R2YAK0</accession>
<protein>
    <submittedName>
        <fullName evidence="1">Uncharacterized protein</fullName>
    </submittedName>
</protein>
<keyword evidence="2" id="KW-1185">Reference proteome</keyword>
<gene>
    <name evidence="1" type="ORF">PPSC2_35</name>
</gene>
<reference evidence="1 2" key="1">
    <citation type="journal article" date="2018" name="Arch. Virol.">
        <title>Genomic characterization and phylogenetic analysis of the novel Pseudomonas phage PPSC2.</title>
        <authorList>
            <person name="Wu X."/>
            <person name="Wu Y."/>
            <person name="Tang Y."/>
            <person name="Gan B."/>
        </authorList>
    </citation>
    <scope>NUCLEOTIDE SEQUENCE [LARGE SCALE GENOMIC DNA]</scope>
</reference>
<name>A0A2R2YAK0_9CAUD</name>
<organism evidence="1 2">
    <name type="scientific">Pseudomonas phage PPSC2</name>
    <dbReference type="NCBI Taxonomy" id="2041350"/>
    <lineage>
        <taxon>Viruses</taxon>
        <taxon>Duplodnaviria</taxon>
        <taxon>Heunggongvirae</taxon>
        <taxon>Uroviricota</taxon>
        <taxon>Caudoviricetes</taxon>
        <taxon>Vandenendeviridae</taxon>
        <taxon>Gorskivirinae</taxon>
        <taxon>Shenlongvirus</taxon>
        <taxon>Shenlongvirus PPSC2</taxon>
    </lineage>
</organism>
<proteinExistence type="predicted"/>
<sequence>MWELFEKYPEALEELNYQIARNNLDCADNYRIAIVGNDEQMADYEDKRAHGCCGDFDIRVTIGENKFDIGCNYGH</sequence>
<dbReference type="Proteomes" id="UP000244827">
    <property type="component" value="Segment"/>
</dbReference>